<dbReference type="Proteomes" id="UP000472971">
    <property type="component" value="Unassembled WGS sequence"/>
</dbReference>
<evidence type="ECO:0000313" key="5">
    <source>
        <dbReference type="EMBL" id="MBA4538242.1"/>
    </source>
</evidence>
<dbReference type="Proteomes" id="UP000570010">
    <property type="component" value="Unassembled WGS sequence"/>
</dbReference>
<reference evidence="6 7" key="1">
    <citation type="submission" date="2020-02" db="EMBL/GenBank/DDBJ databases">
        <title>Bacillus aquiflavi sp. nov., isolated from yellow water of strong flavor Chinese baijiu in Yibin region of China.</title>
        <authorList>
            <person name="Xie J."/>
        </authorList>
    </citation>
    <scope>NUCLEOTIDE SEQUENCE [LARGE SCALE GENOMIC DNA]</scope>
    <source>
        <strain evidence="6 7">3H-10</strain>
    </source>
</reference>
<sequence>MIKKWFVIGIAIFMIVSGCSKSQQETDQNKNETPVKENDPTNSSSYPLTGISTKDDTNNRAVAVMINNHPEARPQSGLHEADIVYEVLAEGKVTRFLAIFQSEQPSQIGPVRSARDYYIDLAKGYDSLFVSHGYSPDAKKMLDSGYVDHIDGMVYDGTLFKRADFRQSPHNSYITYKNIVKGAKENKYKMDQAPEKLSFLTEDEVDAISGEDAVSVTVNYFSDLFSARYEYDEDLGKFTRFSNGEQTIDLDSEEPILLDNIFIIEAEHKVIDDAGRRAINFKSGGKGYLLQKGKWNEVEWKNIDGKILPFTNGKEAALVPGKTWINVIPDDQGLEQLVSFD</sequence>
<feature type="signal peptide" evidence="2">
    <location>
        <begin position="1"/>
        <end position="22"/>
    </location>
</feature>
<accession>A0A6B3W3Y6</accession>
<feature type="compositionally biased region" description="Basic and acidic residues" evidence="1">
    <location>
        <begin position="27"/>
        <end position="39"/>
    </location>
</feature>
<keyword evidence="2" id="KW-0732">Signal</keyword>
<dbReference type="InterPro" id="IPR023158">
    <property type="entry name" value="YerB-like_sf"/>
</dbReference>
<evidence type="ECO:0000259" key="4">
    <source>
        <dbReference type="Pfam" id="PF17479"/>
    </source>
</evidence>
<dbReference type="AlphaFoldDB" id="A0A6B3W3Y6"/>
<feature type="region of interest" description="Disordered" evidence="1">
    <location>
        <begin position="22"/>
        <end position="55"/>
    </location>
</feature>
<dbReference type="Pfam" id="PF17479">
    <property type="entry name" value="DUF3048_C"/>
    <property type="match status" value="1"/>
</dbReference>
<evidence type="ECO:0000259" key="3">
    <source>
        <dbReference type="Pfam" id="PF11258"/>
    </source>
</evidence>
<dbReference type="Pfam" id="PF11258">
    <property type="entry name" value="DUF3048"/>
    <property type="match status" value="1"/>
</dbReference>
<gene>
    <name evidence="6" type="ORF">G4D64_13860</name>
    <name evidence="5" type="ORF">H1Z61_14135</name>
</gene>
<dbReference type="EMBL" id="JACEIO010000038">
    <property type="protein sequence ID" value="MBA4538242.1"/>
    <property type="molecule type" value="Genomic_DNA"/>
</dbReference>
<feature type="chain" id="PRO_5038310147" evidence="2">
    <location>
        <begin position="23"/>
        <end position="341"/>
    </location>
</feature>
<name>A0A6B3W3Y6_9BACI</name>
<evidence type="ECO:0000313" key="6">
    <source>
        <dbReference type="EMBL" id="NEY82561.1"/>
    </source>
</evidence>
<dbReference type="InterPro" id="IPR021416">
    <property type="entry name" value="DUF3048_N"/>
</dbReference>
<dbReference type="RefSeq" id="WP_163242966.1">
    <property type="nucleotide sequence ID" value="NZ_JAAIWN010000038.1"/>
</dbReference>
<feature type="domain" description="DUF3048" evidence="3">
    <location>
        <begin position="48"/>
        <end position="188"/>
    </location>
</feature>
<dbReference type="SUPFAM" id="SSF159774">
    <property type="entry name" value="YerB-like"/>
    <property type="match status" value="1"/>
</dbReference>
<evidence type="ECO:0000313" key="7">
    <source>
        <dbReference type="Proteomes" id="UP000472971"/>
    </source>
</evidence>
<evidence type="ECO:0000256" key="2">
    <source>
        <dbReference type="SAM" id="SignalP"/>
    </source>
</evidence>
<evidence type="ECO:0000256" key="1">
    <source>
        <dbReference type="SAM" id="MobiDB-lite"/>
    </source>
</evidence>
<reference evidence="5 8" key="2">
    <citation type="submission" date="2020-07" db="EMBL/GenBank/DDBJ databases">
        <authorList>
            <person name="Feng H."/>
        </authorList>
    </citation>
    <scope>NUCLEOTIDE SEQUENCE [LARGE SCALE GENOMIC DNA]</scope>
    <source>
        <strain evidence="8">s-12</strain>
        <strain evidence="5">S-12</strain>
    </source>
</reference>
<keyword evidence="7" id="KW-1185">Reference proteome</keyword>
<evidence type="ECO:0000313" key="8">
    <source>
        <dbReference type="Proteomes" id="UP000570010"/>
    </source>
</evidence>
<feature type="compositionally biased region" description="Polar residues" evidence="1">
    <location>
        <begin position="40"/>
        <end position="52"/>
    </location>
</feature>
<feature type="domain" description="DUF3048" evidence="4">
    <location>
        <begin position="217"/>
        <end position="325"/>
    </location>
</feature>
<dbReference type="PROSITE" id="PS51257">
    <property type="entry name" value="PROKAR_LIPOPROTEIN"/>
    <property type="match status" value="1"/>
</dbReference>
<organism evidence="6 7">
    <name type="scientific">Bacillus aquiflavi</name>
    <dbReference type="NCBI Taxonomy" id="2672567"/>
    <lineage>
        <taxon>Bacteria</taxon>
        <taxon>Bacillati</taxon>
        <taxon>Bacillota</taxon>
        <taxon>Bacilli</taxon>
        <taxon>Bacillales</taxon>
        <taxon>Bacillaceae</taxon>
        <taxon>Bacillus</taxon>
    </lineage>
</organism>
<dbReference type="Gene3D" id="3.50.90.10">
    <property type="entry name" value="YerB-like"/>
    <property type="match status" value="1"/>
</dbReference>
<protein>
    <submittedName>
        <fullName evidence="6">DUF3048 domain-containing protein</fullName>
    </submittedName>
</protein>
<comment type="caution">
    <text evidence="6">The sequence shown here is derived from an EMBL/GenBank/DDBJ whole genome shotgun (WGS) entry which is preliminary data.</text>
</comment>
<dbReference type="InterPro" id="IPR035328">
    <property type="entry name" value="DUF3048_C"/>
</dbReference>
<dbReference type="EMBL" id="JAAIWN010000038">
    <property type="protein sequence ID" value="NEY82561.1"/>
    <property type="molecule type" value="Genomic_DNA"/>
</dbReference>
<proteinExistence type="predicted"/>